<dbReference type="SUPFAM" id="SSF52317">
    <property type="entry name" value="Class I glutamine amidotransferase-like"/>
    <property type="match status" value="1"/>
</dbReference>
<keyword evidence="2" id="KW-0315">Glutamine amidotransferase</keyword>
<gene>
    <name evidence="2" type="ORF">ACFPN6_03375</name>
</gene>
<organism evidence="2 3">
    <name type="scientific">Streptomyces fimbriatus</name>
    <dbReference type="NCBI Taxonomy" id="68197"/>
    <lineage>
        <taxon>Bacteria</taxon>
        <taxon>Bacillati</taxon>
        <taxon>Actinomycetota</taxon>
        <taxon>Actinomycetes</taxon>
        <taxon>Kitasatosporales</taxon>
        <taxon>Streptomycetaceae</taxon>
        <taxon>Streptomyces</taxon>
    </lineage>
</organism>
<dbReference type="RefSeq" id="WP_381570195.1">
    <property type="nucleotide sequence ID" value="NZ_BAAASS010000003.1"/>
</dbReference>
<dbReference type="InterPro" id="IPR029062">
    <property type="entry name" value="Class_I_gatase-like"/>
</dbReference>
<dbReference type="InterPro" id="IPR017926">
    <property type="entry name" value="GATASE"/>
</dbReference>
<dbReference type="PROSITE" id="PS51273">
    <property type="entry name" value="GATASE_TYPE_1"/>
    <property type="match status" value="1"/>
</dbReference>
<accession>A0ABW0D007</accession>
<protein>
    <submittedName>
        <fullName evidence="2">Type 1 glutamine amidotransferase</fullName>
    </submittedName>
</protein>
<comment type="caution">
    <text evidence="2">The sequence shown here is derived from an EMBL/GenBank/DDBJ whole genome shotgun (WGS) entry which is preliminary data.</text>
</comment>
<evidence type="ECO:0000313" key="2">
    <source>
        <dbReference type="EMBL" id="MFC5223658.1"/>
    </source>
</evidence>
<keyword evidence="3" id="KW-1185">Reference proteome</keyword>
<reference evidence="3" key="1">
    <citation type="journal article" date="2019" name="Int. J. Syst. Evol. Microbiol.">
        <title>The Global Catalogue of Microorganisms (GCM) 10K type strain sequencing project: providing services to taxonomists for standard genome sequencing and annotation.</title>
        <authorList>
            <consortium name="The Broad Institute Genomics Platform"/>
            <consortium name="The Broad Institute Genome Sequencing Center for Infectious Disease"/>
            <person name="Wu L."/>
            <person name="Ma J."/>
        </authorList>
    </citation>
    <scope>NUCLEOTIDE SEQUENCE [LARGE SCALE GENOMIC DNA]</scope>
    <source>
        <strain evidence="3">CCM 8479</strain>
    </source>
</reference>
<feature type="domain" description="Glutamine amidotransferase" evidence="1">
    <location>
        <begin position="19"/>
        <end position="144"/>
    </location>
</feature>
<dbReference type="Gene3D" id="3.40.50.880">
    <property type="match status" value="1"/>
</dbReference>
<proteinExistence type="predicted"/>
<dbReference type="Proteomes" id="UP001596156">
    <property type="component" value="Unassembled WGS sequence"/>
</dbReference>
<sequence>MLVVRNTPAGGPGRVGSWLREAGLRLEVVRACAGEPLPGLLEHRALVVLGGGCLPYEDERAPWLPALRRLTGQALQEATPTPGVCPGGQLLAHVAGGTAKGRHGEPEYGSTPVRLRADARGDALFGGLPAVTPAIERHVDAITDLTGSRVAGGQ</sequence>
<evidence type="ECO:0000259" key="1">
    <source>
        <dbReference type="Pfam" id="PF00117"/>
    </source>
</evidence>
<dbReference type="EMBL" id="JBHSKL010000003">
    <property type="protein sequence ID" value="MFC5223658.1"/>
    <property type="molecule type" value="Genomic_DNA"/>
</dbReference>
<name>A0ABW0D007_STRFI</name>
<evidence type="ECO:0000313" key="3">
    <source>
        <dbReference type="Proteomes" id="UP001596156"/>
    </source>
</evidence>
<dbReference type="Pfam" id="PF00117">
    <property type="entry name" value="GATase"/>
    <property type="match status" value="1"/>
</dbReference>